<reference evidence="1" key="1">
    <citation type="submission" date="2018-05" db="EMBL/GenBank/DDBJ databases">
        <authorList>
            <person name="Lanie J.A."/>
            <person name="Ng W.-L."/>
            <person name="Kazmierczak K.M."/>
            <person name="Andrzejewski T.M."/>
            <person name="Davidsen T.M."/>
            <person name="Wayne K.J."/>
            <person name="Tettelin H."/>
            <person name="Glass J.I."/>
            <person name="Rusch D."/>
            <person name="Podicherti R."/>
            <person name="Tsui H.-C.T."/>
            <person name="Winkler M.E."/>
        </authorList>
    </citation>
    <scope>NUCLEOTIDE SEQUENCE</scope>
</reference>
<organism evidence="1">
    <name type="scientific">marine metagenome</name>
    <dbReference type="NCBI Taxonomy" id="408172"/>
    <lineage>
        <taxon>unclassified sequences</taxon>
        <taxon>metagenomes</taxon>
        <taxon>ecological metagenomes</taxon>
    </lineage>
</organism>
<dbReference type="AlphaFoldDB" id="A0A381VM54"/>
<accession>A0A381VM54</accession>
<gene>
    <name evidence="1" type="ORF">METZ01_LOCUS94168</name>
</gene>
<protein>
    <submittedName>
        <fullName evidence="1">Uncharacterized protein</fullName>
    </submittedName>
</protein>
<dbReference type="EMBL" id="UINC01009207">
    <property type="protein sequence ID" value="SVA41314.1"/>
    <property type="molecule type" value="Genomic_DNA"/>
</dbReference>
<evidence type="ECO:0000313" key="1">
    <source>
        <dbReference type="EMBL" id="SVA41314.1"/>
    </source>
</evidence>
<name>A0A381VM54_9ZZZZ</name>
<proteinExistence type="predicted"/>
<sequence>MIDLIEDDISEMLESENSELSGYECLVISFNCLTLFCQQVEIDFSQIEDHFSESEKIQSGENSLGFDSSIDLKEHNEVEAFNGMLEGIENTLAAFEKRCKKTDELFDEWNCVFIMYTCLRKYCDKTKVNYGELIDDVSKLQSNLEKEKKTEKEDTNSLN</sequence>